<dbReference type="RefSeq" id="WP_039747554.1">
    <property type="nucleotide sequence ID" value="NZ_JTCM02000080.1"/>
</dbReference>
<accession>A0A846HDT3</accession>
<sequence length="152" mass="17213">MRFEVTGQAYTRSRYGSSLYTEGESEFWQVLDTFIGVQPGYVHSGVGMNPDKNGQPYTKSSVRAQQCCAPTNDERASFLDAVIDEIQGQSNRSTATRKPSLRVSLWEKVVRFCRFKNEADTLLSYVKQPQHLSQLLYSDFLFVAVQLRLSVG</sequence>
<organism evidence="1 2">
    <name type="scientific">Hassallia byssoidea VB512170</name>
    <dbReference type="NCBI Taxonomy" id="1304833"/>
    <lineage>
        <taxon>Bacteria</taxon>
        <taxon>Bacillati</taxon>
        <taxon>Cyanobacteriota</taxon>
        <taxon>Cyanophyceae</taxon>
        <taxon>Nostocales</taxon>
        <taxon>Tolypothrichaceae</taxon>
        <taxon>Hassallia</taxon>
    </lineage>
</organism>
<evidence type="ECO:0000313" key="1">
    <source>
        <dbReference type="EMBL" id="NEU75727.1"/>
    </source>
</evidence>
<reference evidence="1 2" key="1">
    <citation type="journal article" date="2015" name="Genome Announc.">
        <title>Draft Genome Sequence of Cyanobacterium Hassallia byssoidea Strain VB512170, Isolated from Monuments in India.</title>
        <authorList>
            <person name="Singh D."/>
            <person name="Chandrababunaidu M.M."/>
            <person name="Panda A."/>
            <person name="Sen D."/>
            <person name="Bhattacharyya S."/>
            <person name="Adhikary S.P."/>
            <person name="Tripathy S."/>
        </authorList>
    </citation>
    <scope>NUCLEOTIDE SEQUENCE [LARGE SCALE GENOMIC DNA]</scope>
    <source>
        <strain evidence="1 2">VB512170</strain>
    </source>
</reference>
<dbReference type="Proteomes" id="UP000031549">
    <property type="component" value="Unassembled WGS sequence"/>
</dbReference>
<proteinExistence type="predicted"/>
<keyword evidence="2" id="KW-1185">Reference proteome</keyword>
<protein>
    <submittedName>
        <fullName evidence="1">Uncharacterized protein</fullName>
    </submittedName>
</protein>
<dbReference type="AlphaFoldDB" id="A0A846HDT3"/>
<gene>
    <name evidence="1" type="ORF">PI95_025000</name>
</gene>
<dbReference type="EMBL" id="JTCM02000080">
    <property type="protein sequence ID" value="NEU75727.1"/>
    <property type="molecule type" value="Genomic_DNA"/>
</dbReference>
<evidence type="ECO:0000313" key="2">
    <source>
        <dbReference type="Proteomes" id="UP000031549"/>
    </source>
</evidence>
<name>A0A846HDT3_9CYAN</name>
<comment type="caution">
    <text evidence="1">The sequence shown here is derived from an EMBL/GenBank/DDBJ whole genome shotgun (WGS) entry which is preliminary data.</text>
</comment>